<dbReference type="InterPro" id="IPR021816">
    <property type="entry name" value="DOCK_C/D_N"/>
</dbReference>
<dbReference type="InterPro" id="IPR035892">
    <property type="entry name" value="C2_domain_sf"/>
</dbReference>
<dbReference type="InterPro" id="IPR027357">
    <property type="entry name" value="DOCKER_dom"/>
</dbReference>
<name>A0ABQ9EJ50_TEGGR</name>
<dbReference type="InterPro" id="IPR043162">
    <property type="entry name" value="DOCK_C_lobe_C"/>
</dbReference>
<dbReference type="Pfam" id="PF20422">
    <property type="entry name" value="DHR-2_Lobe_B"/>
    <property type="match status" value="2"/>
</dbReference>
<keyword evidence="2" id="KW-0344">Guanine-nucleotide releasing factor</keyword>
<dbReference type="Pfam" id="PF11878">
    <property type="entry name" value="DOCK_C-D_N"/>
    <property type="match status" value="1"/>
</dbReference>
<organism evidence="7 8">
    <name type="scientific">Tegillarca granosa</name>
    <name type="common">Malaysian cockle</name>
    <name type="synonym">Anadara granosa</name>
    <dbReference type="NCBI Taxonomy" id="220873"/>
    <lineage>
        <taxon>Eukaryota</taxon>
        <taxon>Metazoa</taxon>
        <taxon>Spiralia</taxon>
        <taxon>Lophotrochozoa</taxon>
        <taxon>Mollusca</taxon>
        <taxon>Bivalvia</taxon>
        <taxon>Autobranchia</taxon>
        <taxon>Pteriomorphia</taxon>
        <taxon>Arcoida</taxon>
        <taxon>Arcoidea</taxon>
        <taxon>Arcidae</taxon>
        <taxon>Tegillarca</taxon>
    </lineage>
</organism>
<dbReference type="InterPro" id="IPR043161">
    <property type="entry name" value="DOCK_C_lobe_A"/>
</dbReference>
<dbReference type="InterPro" id="IPR026791">
    <property type="entry name" value="DOCK"/>
</dbReference>
<feature type="region of interest" description="Disordered" evidence="4">
    <location>
        <begin position="2054"/>
        <end position="2074"/>
    </location>
</feature>
<evidence type="ECO:0008006" key="9">
    <source>
        <dbReference type="Google" id="ProtNLM"/>
    </source>
</evidence>
<feature type="region of interest" description="Disordered" evidence="4">
    <location>
        <begin position="1395"/>
        <end position="1415"/>
    </location>
</feature>
<dbReference type="Proteomes" id="UP001217089">
    <property type="component" value="Unassembled WGS sequence"/>
</dbReference>
<feature type="region of interest" description="Disordered" evidence="4">
    <location>
        <begin position="2901"/>
        <end position="2921"/>
    </location>
</feature>
<comment type="caution">
    <text evidence="7">The sequence shown here is derived from an EMBL/GenBank/DDBJ whole genome shotgun (WGS) entry which is preliminary data.</text>
</comment>
<dbReference type="Gene3D" id="2.60.40.150">
    <property type="entry name" value="C2 domain"/>
    <property type="match status" value="2"/>
</dbReference>
<evidence type="ECO:0000256" key="1">
    <source>
        <dbReference type="ARBA" id="ARBA00022553"/>
    </source>
</evidence>
<feature type="domain" description="C2 DOCK-type" evidence="5">
    <location>
        <begin position="2406"/>
        <end position="2592"/>
    </location>
</feature>
<feature type="region of interest" description="Disordered" evidence="4">
    <location>
        <begin position="3598"/>
        <end position="3618"/>
    </location>
</feature>
<evidence type="ECO:0000259" key="6">
    <source>
        <dbReference type="PROSITE" id="PS51651"/>
    </source>
</evidence>
<feature type="domain" description="C2 DOCK-type" evidence="5">
    <location>
        <begin position="563"/>
        <end position="713"/>
    </location>
</feature>
<feature type="region of interest" description="Disordered" evidence="4">
    <location>
        <begin position="838"/>
        <end position="874"/>
    </location>
</feature>
<feature type="region of interest" description="Disordered" evidence="4">
    <location>
        <begin position="442"/>
        <end position="469"/>
    </location>
</feature>
<dbReference type="InterPro" id="IPR046769">
    <property type="entry name" value="DOCKER_Lobe_A"/>
</dbReference>
<feature type="domain" description="DOCKER" evidence="6">
    <location>
        <begin position="3162"/>
        <end position="3597"/>
    </location>
</feature>
<dbReference type="PANTHER" id="PTHR23317">
    <property type="entry name" value="DEDICATOR OF CYTOKINESIS DOCK"/>
    <property type="match status" value="1"/>
</dbReference>
<dbReference type="Pfam" id="PF20421">
    <property type="entry name" value="DHR-2_Lobe_C"/>
    <property type="match status" value="2"/>
</dbReference>
<dbReference type="PROSITE" id="PS51651">
    <property type="entry name" value="DOCKER"/>
    <property type="match status" value="2"/>
</dbReference>
<dbReference type="InterPro" id="IPR046770">
    <property type="entry name" value="DOCKER_Lobe_B"/>
</dbReference>
<evidence type="ECO:0000256" key="2">
    <source>
        <dbReference type="ARBA" id="ARBA00022658"/>
    </source>
</evidence>
<protein>
    <recommendedName>
        <fullName evidence="9">Dedicator of cytokinesis protein 7</fullName>
    </recommendedName>
</protein>
<evidence type="ECO:0000313" key="8">
    <source>
        <dbReference type="Proteomes" id="UP001217089"/>
    </source>
</evidence>
<reference evidence="7 8" key="1">
    <citation type="submission" date="2022-12" db="EMBL/GenBank/DDBJ databases">
        <title>Chromosome-level genome of Tegillarca granosa.</title>
        <authorList>
            <person name="Kim J."/>
        </authorList>
    </citation>
    <scope>NUCLEOTIDE SEQUENCE [LARGE SCALE GENOMIC DNA]</scope>
    <source>
        <strain evidence="7">Teg-2019</strain>
        <tissue evidence="7">Adductor muscle</tissue>
    </source>
</reference>
<feature type="compositionally biased region" description="Acidic residues" evidence="4">
    <location>
        <begin position="179"/>
        <end position="189"/>
    </location>
</feature>
<feature type="compositionally biased region" description="Basic and acidic residues" evidence="4">
    <location>
        <begin position="449"/>
        <end position="464"/>
    </location>
</feature>
<dbReference type="EMBL" id="JARBDR010000813">
    <property type="protein sequence ID" value="KAJ8305304.1"/>
    <property type="molecule type" value="Genomic_DNA"/>
</dbReference>
<dbReference type="InterPro" id="IPR046773">
    <property type="entry name" value="DOCKER_Lobe_C"/>
</dbReference>
<dbReference type="Gene3D" id="1.25.40.410">
    <property type="match status" value="3"/>
</dbReference>
<gene>
    <name evidence="7" type="ORF">KUTeg_015849</name>
</gene>
<dbReference type="InterPro" id="IPR016024">
    <property type="entry name" value="ARM-type_fold"/>
</dbReference>
<dbReference type="Pfam" id="PF14429">
    <property type="entry name" value="DOCK-C2"/>
    <property type="match status" value="2"/>
</dbReference>
<dbReference type="SUPFAM" id="SSF48371">
    <property type="entry name" value="ARM repeat"/>
    <property type="match status" value="2"/>
</dbReference>
<keyword evidence="1" id="KW-0597">Phosphoprotein</keyword>
<keyword evidence="8" id="KW-1185">Reference proteome</keyword>
<evidence type="ECO:0000256" key="4">
    <source>
        <dbReference type="SAM" id="MobiDB-lite"/>
    </source>
</evidence>
<feature type="domain" description="DOCKER" evidence="6">
    <location>
        <begin position="1638"/>
        <end position="2052"/>
    </location>
</feature>
<sequence length="3645" mass="416475">MVRTDVKHLRDDDSGSVTLNWLTSGMSAAGQQRAFAQKLNKQGAAEVRKAVSTSTVYSPSDLQRSVSGLNLTVPLTDVVDPPDYEDFVIQNQCTVERDPFKDLILYPEDDVDVHRLPKRCRTVTPIVPENDAQHDLHVFDCVRRYTSDYTIVSRSSSLCSKEKLHTRAVTSQHEYEIDVEDNTPNTEEDYSNKRQSIHMNDTPRGSWASSIFDLKQSQADSLLPNLFERYSYEDEEPIERRPSAQVPQEHFGHRILVKCLQLKLELEFEPLFASMALYDAREKKKISENFYFDLNQDLQKQMLRMHNIHQDVSTMSRSCVFSITYPSPDVFLVIRLEKVLQQGDISECAEPYIKEDKAKEDRYRSNAQQFCERLGKYRMPFAWTAIYLMNIVTGSSNSLERESSVDKFADQHEMSRTASLDRRSSGMPGQFDSFRKRAKDDVLSGNRRGSFERGRSGYEKRGTSPDDYSGLDNFRPITLTVSSFFKQEGDKLSDEDLYKFLVDLKRPSNVLKRVKCIPGTLKLDISPCPEEPRYTLTPELCKVDPYPDEKARPTKEILEFPARENLNFANRQGSARNITVKVQFMCGEEEICCLPVIFGKSNCAEMTKDAYTSVTYHNKSPEFYEEMKFKLPAKLTDAHHLLFTFLHISCQTKKGEPGPTELPVGYTVGEFNLPVSIDKLPPSYSILFPDTSLPGMKWVDNHKGLFTVAVSAVSSVHTQDDKLDKFLWYCRLGQEQKLPPRKNEAQFENDMKHSLTDLINAKGENLVQFLPLLLDKLILLMVRPPLLGGQSANIGQPAFEAIAHIVRNVHVLLEDKNDHNGPTLPNLIGPNASGYNTLGRPSSLPVSKQNYSRSTSNPDLTGSTPTSPDDEVLGLMSDRTGSLRAEDYVQQGYKYRGKKLVHEELALQWVVLSGATRELALAHSWFFFELMIKSMAEHLSKTDKLLAPRQMRFPNHFLDDLSSLIGNLIKDIVDKYLKDPLLIKSLNTSLAFFLHDLISFMDRGFVFQLIQSYCKTIADKISTLQDATSLMLLRLDFLRIVCSHEHFFPLNLPFGTPLTPSQNASSPTPSITSINSMTSYTSTTTLTEKGRFYELTMEFRQQHFLVGLVLSDLSNALDTHNPVIHHKAINVVRNLLYNHDLDVRYTDPEMKSRLAALYLPLIGITIEALPQLSDPSIDGRYRNLEEEEGDKISHRVAMAIAGSNVLGGRVQESQLGTNAKSKKCSLNAECTRNLLICFMWVIKNADQSVLKSWWSELHMGVLIQILEVIYFAITNFEYRPNWAVMGTITPSLLASTETLEDWQDSPLVTGSRPKSASLPKSYEQIWEGIQRKSQDFLRGPGSLLNRSISKDDSIPQGKKSLAQYSQQTLKKSVDMKSRLEEAILGSANARMEMMRRRQNSSASLPGDRTPPLSTASTDRLRWRKDQLHWKPSLEQQEHVKARDIEADAHIEGNLAAEISMVALDTIELIIQIAQSSDLQPLLSNALRVLLHCLGLNQSTLVLQNIFATQRSLVTKFLDLLFEEETEQCADLCLRLLRHCSACISSTRSQASASLYMLMRHNFELGNNFARVKMQVTMSLSSLVGQNQNFNEEYLRKSLKTILTYAEADIELQETTFPEQVKDLVFNLHMILSDTVKMKEFQEDPEMLLDLMYRIAKGYQNSPDLRLTWLQNMASKHSEKITPNVLEESAVSDDVVSPDEEGICTGKYFTESGLVGLLEQAASSFTMATMFEAVNKVYKILIPIHEANRDFKKLSHIHGKLQEAFNNVIRQEGKRIFGTYFRVGFYGHKFGDLDGEEFVYKEQSITKLNEISHRLESFYGDRFGYDVIEIIKDSNTVERDKLDQAKAYMQITYVEPYFDMYEFSERITYFDKNYNIKRFMYATPFTLDGRAHGEIYEQYKRKTVLTTSHTFPYVKTRISVINREQVILSPIEVAIEDIQKKTRELNMALQQEPPDTKILQMVLQGCIGTTVNQGPVEVANVFLKDIVEGRQPGSKHHNKLRLAFKEFLKKCSDSLHKNKSLISTEQKEYQRELERNYHSVKDKLNPMISNAATLRRSKHHKRGNKESPSKHKMTSSAQKMNVVSIQFAWRFIYYLELSALQGAAEVRKAVSTSTVYSPSDLQRSVPLTDVVDPPDYEDFVIQNQCTVERDPFKDLILYPEDDDYSNKRQSIHMNDTPRGSWASSIFDLKQSQADSLLPNLFERYSYEDVDKNNAIHREENREDTLFSLFPPQEDEEPIERRPSAQVPQEHFGHRILVKCLQLKLELEFEPLFASMALYDAREKKKLEKVLQQGDISECAEPYIKEDKIEEVLECQFDSFRKRAKDDVLSGNRRGSFERGRSGYEKRGTSPDDYSGLDNFRPITLTVSSFFKQEGDKLSDEDLYKFLVDLKRPSNVLKRVKCIPGTLKLDISPCPEEPRYTLTPELCKVDPYPDEKARPTKEILEFPAREVIFGKSNCAEMTKDAYTSVTYHNKSPEFYEEMKFKFPAKLTDAHHLLFTFLHISCQTKKGEPGPTELPVGYTTSLPGMKWVDNHKGLFTVAVSAVSSVHTQDDKLDKFLWYCRLGQEQKLPPRKNEAQFENDMKHSLTDLINAKGENLVQFLPLLLDKLILLMIKSMAEHLSKTDKLLAPRQMRFPNHFLDDLSSLIGNLIKDIVDKYLKIADKISTLQDATSLMLLRLDFLRIVCSHEHFFPLNLPFGTPLTPSQNASSPTPSITSINSMTSYTSTTTLTEKGRFYELTMEFRQQHFLVGLVLSDLSNALDTHNPVIHHKAINVVRNLLYNHDLDVRYTDPEMKSRLAALYLPLIGITIEALPQLSDPSIDGRYRNLEEEEGDKISHRVAMAIAGSNVLGGRVQESQLGTNAKGKKSLAQYSQQTLKKSVDMKSRLEEAILGSANARMEMMRRRQNSSASLPGDRTPPLSTASTDRLRWRKDQLHWKPSLEQQEHVKARDIEADAHIEGNLAAEISMVALDTIELIIQIAQSSDLQPLLSNALRVLLHCLGLNQSTLVLQNIFATQRSLVTKFLDLLFEEETEQCADLCLRLLRHCSACISSTRSQASASLYMLMRHNFELGNNFARVKMQVTMSLSSLVGQNQNFNEEYLRKSLKTILTYAEADIELQETTFPEQVKDLVFNLHMILSDTVKMKEFQEDPEMLLDLMYRIAKGYQNSPDLRLTWLQNMASKHSEKGNHAEAAHCLVHAAGLIAEYLNMLEDKYYLPVGCVDFQKITPNVLEESAVSDDVVSPDEEGICTGKYFTESGLVGLLEQAASSFTMATMFEAVNKVYKILIPIHEANRDFKKLSHIHGKLQEAFNNVIRQEGKRIFGTYFRVGFYGHKFGDLDGEEFVYKEQSITKLNEISHRLESFYGDRFGYDVIEIIKDSNTVERDKLDQAKAYMQITYVEPYFDMYEFSERITYFDKNYNIKRFMYATPFTLDGRAHGEIYEQYKRKTVLTTSHTFPYVKTRISVINREQVILSPIEVAIEDIQKKTRELNMALQQEPPDTKILQMVLQGCIGTTVNQGPVEVANVFLKDIVEGRQPGSKHHNKLRLAFKEFLKKCSDSLHKNKSLISTEQKEYQRELERNYHSVKDKLSPMISNAATLRRSKHHKRGNKESPSKHKMTSSAQVVYNEWVHLCSVESLFISFYSKF</sequence>
<feature type="region of interest" description="Disordered" evidence="4">
    <location>
        <begin position="2329"/>
        <end position="2350"/>
    </location>
</feature>
<evidence type="ECO:0000256" key="3">
    <source>
        <dbReference type="PROSITE-ProRule" id="PRU00983"/>
    </source>
</evidence>
<dbReference type="Pfam" id="PF06920">
    <property type="entry name" value="DHR-2_Lobe_A"/>
    <property type="match status" value="2"/>
</dbReference>
<accession>A0ABQ9EJ50</accession>
<evidence type="ECO:0000259" key="5">
    <source>
        <dbReference type="PROSITE" id="PS51650"/>
    </source>
</evidence>
<feature type="region of interest" description="Disordered" evidence="4">
    <location>
        <begin position="179"/>
        <end position="202"/>
    </location>
</feature>
<comment type="similarity">
    <text evidence="3">Belongs to the DOCK family.</text>
</comment>
<evidence type="ECO:0000313" key="7">
    <source>
        <dbReference type="EMBL" id="KAJ8305304.1"/>
    </source>
</evidence>
<dbReference type="PROSITE" id="PS51650">
    <property type="entry name" value="C2_DOCK"/>
    <property type="match status" value="2"/>
</dbReference>
<dbReference type="Gene3D" id="1.20.58.740">
    <property type="match status" value="2"/>
</dbReference>
<feature type="compositionally biased region" description="Polar residues" evidence="4">
    <location>
        <begin position="838"/>
        <end position="867"/>
    </location>
</feature>
<feature type="compositionally biased region" description="Basic and acidic residues" evidence="4">
    <location>
        <begin position="2333"/>
        <end position="2348"/>
    </location>
</feature>
<dbReference type="PANTHER" id="PTHR23317:SF76">
    <property type="entry name" value="LD20667P"/>
    <property type="match status" value="1"/>
</dbReference>
<proteinExistence type="inferred from homology"/>
<dbReference type="InterPro" id="IPR027007">
    <property type="entry name" value="C2_DOCK-type_domain"/>
</dbReference>